<evidence type="ECO:0000256" key="8">
    <source>
        <dbReference type="ARBA" id="ARBA00038290"/>
    </source>
</evidence>
<name>A0A6J1SCE1_FRAOC</name>
<evidence type="ECO:0000256" key="1">
    <source>
        <dbReference type="ARBA" id="ARBA00004123"/>
    </source>
</evidence>
<evidence type="ECO:0000256" key="12">
    <source>
        <dbReference type="SAM" id="MobiDB-lite"/>
    </source>
</evidence>
<protein>
    <recommendedName>
        <fullName evidence="9">tRNA-uridine aminocarboxypropyltransferase 1</fullName>
        <ecNumber evidence="2">2.5.1.25</ecNumber>
    </recommendedName>
    <alternativeName>
        <fullName evidence="10">DTW domain-containing protein 1</fullName>
    </alternativeName>
</protein>
<dbReference type="GO" id="GO:0005634">
    <property type="term" value="C:nucleus"/>
    <property type="evidence" value="ECO:0007669"/>
    <property type="project" value="UniProtKB-SubCell"/>
</dbReference>
<keyword evidence="3" id="KW-0808">Transferase</keyword>
<evidence type="ECO:0000256" key="10">
    <source>
        <dbReference type="ARBA" id="ARBA00042508"/>
    </source>
</evidence>
<evidence type="ECO:0000313" key="16">
    <source>
        <dbReference type="RefSeq" id="XP_026276926.1"/>
    </source>
</evidence>
<evidence type="ECO:0000256" key="5">
    <source>
        <dbReference type="ARBA" id="ARBA00022694"/>
    </source>
</evidence>
<dbReference type="PANTHER" id="PTHR15627">
    <property type="entry name" value="NATURAL KILLER CELL-SPECIFIC ANTIGEN KLIP1"/>
    <property type="match status" value="1"/>
</dbReference>
<reference evidence="15 16" key="1">
    <citation type="submission" date="2025-04" db="UniProtKB">
        <authorList>
            <consortium name="RefSeq"/>
        </authorList>
    </citation>
    <scope>IDENTIFICATION</scope>
    <source>
        <tissue evidence="15 16">Whole organism</tissue>
    </source>
</reference>
<accession>A0A6J1SCE1</accession>
<feature type="domain" description="DTW" evidence="13">
    <location>
        <begin position="37"/>
        <end position="353"/>
    </location>
</feature>
<evidence type="ECO:0000256" key="4">
    <source>
        <dbReference type="ARBA" id="ARBA00022691"/>
    </source>
</evidence>
<evidence type="ECO:0000256" key="6">
    <source>
        <dbReference type="ARBA" id="ARBA00023242"/>
    </source>
</evidence>
<dbReference type="RefSeq" id="XP_052128332.1">
    <property type="nucleotide sequence ID" value="XM_052272372.1"/>
</dbReference>
<evidence type="ECO:0000256" key="11">
    <source>
        <dbReference type="ARBA" id="ARBA00048718"/>
    </source>
</evidence>
<organism evidence="14 15">
    <name type="scientific">Frankliniella occidentalis</name>
    <name type="common">Western flower thrips</name>
    <name type="synonym">Euthrips occidentalis</name>
    <dbReference type="NCBI Taxonomy" id="133901"/>
    <lineage>
        <taxon>Eukaryota</taxon>
        <taxon>Metazoa</taxon>
        <taxon>Ecdysozoa</taxon>
        <taxon>Arthropoda</taxon>
        <taxon>Hexapoda</taxon>
        <taxon>Insecta</taxon>
        <taxon>Pterygota</taxon>
        <taxon>Neoptera</taxon>
        <taxon>Paraneoptera</taxon>
        <taxon>Thysanoptera</taxon>
        <taxon>Terebrantia</taxon>
        <taxon>Thripoidea</taxon>
        <taxon>Thripidae</taxon>
        <taxon>Frankliniella</taxon>
    </lineage>
</organism>
<feature type="compositionally biased region" description="Polar residues" evidence="12">
    <location>
        <begin position="266"/>
        <end position="287"/>
    </location>
</feature>
<dbReference type="AlphaFoldDB" id="A0A6J1SCE1"/>
<dbReference type="SMART" id="SM01144">
    <property type="entry name" value="DTW"/>
    <property type="match status" value="1"/>
</dbReference>
<keyword evidence="6" id="KW-0539">Nucleus</keyword>
<evidence type="ECO:0000259" key="13">
    <source>
        <dbReference type="SMART" id="SM01144"/>
    </source>
</evidence>
<dbReference type="RefSeq" id="XP_026276926.1">
    <property type="nucleotide sequence ID" value="XM_026421141.2"/>
</dbReference>
<feature type="region of interest" description="Disordered" evidence="12">
    <location>
        <begin position="266"/>
        <end position="292"/>
    </location>
</feature>
<dbReference type="GeneID" id="113205487"/>
<comment type="subcellular location">
    <subcellularLocation>
        <location evidence="1">Nucleus</location>
    </subcellularLocation>
</comment>
<dbReference type="InterPro" id="IPR051521">
    <property type="entry name" value="tRNA_Mod/Golgi_Maint"/>
</dbReference>
<evidence type="ECO:0000313" key="19">
    <source>
        <dbReference type="RefSeq" id="XP_052128332.1"/>
    </source>
</evidence>
<evidence type="ECO:0000256" key="9">
    <source>
        <dbReference type="ARBA" id="ARBA00039242"/>
    </source>
</evidence>
<dbReference type="Proteomes" id="UP000504606">
    <property type="component" value="Unplaced"/>
</dbReference>
<dbReference type="GO" id="GO:0016432">
    <property type="term" value="F:tRNA-uridine aminocarboxypropyltransferase activity"/>
    <property type="evidence" value="ECO:0007669"/>
    <property type="project" value="UniProtKB-EC"/>
</dbReference>
<gene>
    <name evidence="15 16 17 18 19" type="primary">LOC113205487</name>
</gene>
<dbReference type="OrthoDB" id="3173at2759"/>
<dbReference type="RefSeq" id="XP_026276925.1">
    <property type="nucleotide sequence ID" value="XM_026421140.2"/>
</dbReference>
<proteinExistence type="inferred from homology"/>
<dbReference type="PANTHER" id="PTHR15627:SF8">
    <property type="entry name" value="TRNA-URIDINE AMINOCARBOXYPROPYLTRANSFERASE 1"/>
    <property type="match status" value="1"/>
</dbReference>
<dbReference type="RefSeq" id="XP_052128330.1">
    <property type="nucleotide sequence ID" value="XM_052272370.1"/>
</dbReference>
<evidence type="ECO:0000256" key="7">
    <source>
        <dbReference type="ARBA" id="ARBA00037050"/>
    </source>
</evidence>
<dbReference type="KEGG" id="foc:113205487"/>
<dbReference type="EC" id="2.5.1.25" evidence="2"/>
<dbReference type="Pfam" id="PF03942">
    <property type="entry name" value="DTW"/>
    <property type="match status" value="1"/>
</dbReference>
<keyword evidence="5" id="KW-0819">tRNA processing</keyword>
<dbReference type="RefSeq" id="XP_052128331.1">
    <property type="nucleotide sequence ID" value="XM_052272371.1"/>
</dbReference>
<comment type="function">
    <text evidence="7">Catalyzes the formation of 3-(3-amino-3-carboxypropyl)uridine (acp3U) at position 20 in the D-loop of several cytoplasmic tRNAs (acp3U(20)).</text>
</comment>
<keyword evidence="14" id="KW-1185">Reference proteome</keyword>
<evidence type="ECO:0000313" key="17">
    <source>
        <dbReference type="RefSeq" id="XP_052128330.1"/>
    </source>
</evidence>
<evidence type="ECO:0000256" key="2">
    <source>
        <dbReference type="ARBA" id="ARBA00012386"/>
    </source>
</evidence>
<comment type="similarity">
    <text evidence="8">Belongs to the TDD superfamily. DTWD1 family.</text>
</comment>
<evidence type="ECO:0000313" key="18">
    <source>
        <dbReference type="RefSeq" id="XP_052128331.1"/>
    </source>
</evidence>
<keyword evidence="4" id="KW-0949">S-adenosyl-L-methionine</keyword>
<dbReference type="InterPro" id="IPR005636">
    <property type="entry name" value="DTW"/>
</dbReference>
<evidence type="ECO:0000313" key="15">
    <source>
        <dbReference type="RefSeq" id="XP_026276925.1"/>
    </source>
</evidence>
<evidence type="ECO:0000313" key="14">
    <source>
        <dbReference type="Proteomes" id="UP000504606"/>
    </source>
</evidence>
<dbReference type="GO" id="GO:0006400">
    <property type="term" value="P:tRNA modification"/>
    <property type="evidence" value="ECO:0007669"/>
    <property type="project" value="TreeGrafter"/>
</dbReference>
<evidence type="ECO:0000256" key="3">
    <source>
        <dbReference type="ARBA" id="ARBA00022679"/>
    </source>
</evidence>
<sequence length="365" mass="41341">MASNHDEDPFEGMKIKDWAILNKLEGRALCPKCNKSRKYFCYTCYIPIPELEEHTPKVKLPLKVDIIKHASEIDGKSTAAHAAVIAPEDVSIYTYPCIPDYSTEENVVLIFPGKNALSIKEYVDKAMSSSSGAANDDCSEPEAKRAHTVTKLPISRAVFIDSTWNQSRGIYKDQRLREIPCVVIQSRISQFWRHQHGSPRWFLATIEAVHQFLVELHLICNLGVNKELECLELQNPDTTVADRTAFIPPSGETSTNSMQSVNFVVTEEQSSPQNSQENDHQSGSSKKPVQPEKLPSKFVKNLALCRGIRSDPGDNPGINLCGPDQWKGKYSGDYDNLLFFFQFMYHKIHSIYDHDKLRSYKRETT</sequence>
<comment type="catalytic activity">
    <reaction evidence="11">
        <text>a uridine in tRNA + S-adenosyl-L-methionine = a 3-[(3S)-3-amino-3-carboxypropyl]uridine in tRNA + S-methyl-5'-thioadenosine + H(+)</text>
        <dbReference type="Rhea" id="RHEA:62432"/>
        <dbReference type="Rhea" id="RHEA-COMP:13339"/>
        <dbReference type="Rhea" id="RHEA-COMP:16092"/>
        <dbReference type="ChEBI" id="CHEBI:15378"/>
        <dbReference type="ChEBI" id="CHEBI:17509"/>
        <dbReference type="ChEBI" id="CHEBI:59789"/>
        <dbReference type="ChEBI" id="CHEBI:65315"/>
        <dbReference type="ChEBI" id="CHEBI:82930"/>
        <dbReference type="EC" id="2.5.1.25"/>
    </reaction>
</comment>